<dbReference type="RefSeq" id="WP_163656139.1">
    <property type="nucleotide sequence ID" value="NZ_JAAGRN010000011.1"/>
</dbReference>
<dbReference type="EMBL" id="JAAGRN010000011">
    <property type="protein sequence ID" value="NDY84318.1"/>
    <property type="molecule type" value="Genomic_DNA"/>
</dbReference>
<dbReference type="AlphaFoldDB" id="A0A6B2R2M3"/>
<dbReference type="GO" id="GO:0003700">
    <property type="term" value="F:DNA-binding transcription factor activity"/>
    <property type="evidence" value="ECO:0007669"/>
    <property type="project" value="InterPro"/>
</dbReference>
<dbReference type="InterPro" id="IPR036390">
    <property type="entry name" value="WH_DNA-bd_sf"/>
</dbReference>
<dbReference type="InterPro" id="IPR000847">
    <property type="entry name" value="LysR_HTH_N"/>
</dbReference>
<dbReference type="GO" id="GO:0043565">
    <property type="term" value="F:sequence-specific DNA binding"/>
    <property type="evidence" value="ECO:0007669"/>
    <property type="project" value="TreeGrafter"/>
</dbReference>
<dbReference type="SUPFAM" id="SSF46785">
    <property type="entry name" value="Winged helix' DNA-binding domain"/>
    <property type="match status" value="1"/>
</dbReference>
<evidence type="ECO:0000256" key="1">
    <source>
        <dbReference type="ARBA" id="ARBA00009437"/>
    </source>
</evidence>
<comment type="similarity">
    <text evidence="1">Belongs to the LysR transcriptional regulatory family.</text>
</comment>
<keyword evidence="3" id="KW-0238">DNA-binding</keyword>
<protein>
    <submittedName>
        <fullName evidence="6">LysR family transcriptional regulator</fullName>
    </submittedName>
</protein>
<dbReference type="InterPro" id="IPR036388">
    <property type="entry name" value="WH-like_DNA-bd_sf"/>
</dbReference>
<dbReference type="Gene3D" id="3.40.190.10">
    <property type="entry name" value="Periplasmic binding protein-like II"/>
    <property type="match status" value="2"/>
</dbReference>
<reference evidence="6" key="1">
    <citation type="submission" date="2020-02" db="EMBL/GenBank/DDBJ databases">
        <authorList>
            <person name="Chen W.-M."/>
        </authorList>
    </citation>
    <scope>NUCLEOTIDE SEQUENCE</scope>
    <source>
        <strain evidence="6">NBD-18</strain>
    </source>
</reference>
<evidence type="ECO:0000256" key="3">
    <source>
        <dbReference type="ARBA" id="ARBA00023125"/>
    </source>
</evidence>
<dbReference type="Gene3D" id="1.10.10.10">
    <property type="entry name" value="Winged helix-like DNA-binding domain superfamily/Winged helix DNA-binding domain"/>
    <property type="match status" value="1"/>
</dbReference>
<dbReference type="Pfam" id="PF03466">
    <property type="entry name" value="LysR_substrate"/>
    <property type="match status" value="1"/>
</dbReference>
<evidence type="ECO:0000256" key="2">
    <source>
        <dbReference type="ARBA" id="ARBA00023015"/>
    </source>
</evidence>
<evidence type="ECO:0000313" key="6">
    <source>
        <dbReference type="EMBL" id="NDY84318.1"/>
    </source>
</evidence>
<dbReference type="PRINTS" id="PR00039">
    <property type="entry name" value="HTHLYSR"/>
</dbReference>
<dbReference type="PROSITE" id="PS50931">
    <property type="entry name" value="HTH_LYSR"/>
    <property type="match status" value="1"/>
</dbReference>
<proteinExistence type="inferred from homology"/>
<evidence type="ECO:0000259" key="5">
    <source>
        <dbReference type="PROSITE" id="PS50931"/>
    </source>
</evidence>
<keyword evidence="2" id="KW-0805">Transcription regulation</keyword>
<dbReference type="GO" id="GO:0006351">
    <property type="term" value="P:DNA-templated transcription"/>
    <property type="evidence" value="ECO:0007669"/>
    <property type="project" value="TreeGrafter"/>
</dbReference>
<sequence>MRLPPFKSILALEVVARLGSISKAAEELNLTVSAVSHQITNLETFVGCTLFERSHSGLRLTPAGARFQREISGALDVIANAAQQARSAETVEVLRLHSSPSFASVWLMPRLSAFRALHPDIRVQLSSSHLESDFTRAEIDVDIRYGLAHWPSLHVESLFPEEIIPLISPALKSNLSIETPEDLLKEDLIFSDVNIVQWPRWFAAHGVPNTPSRYALSFDRAYMVIEAAVQGLGIALDSSKMAEGAIKRGELVPVFPDRKPITVHAHHIVYPKQHSQWPRVVRFTEWLKNEARQG</sequence>
<name>A0A6B2R2M3_9BURK</name>
<dbReference type="InterPro" id="IPR058163">
    <property type="entry name" value="LysR-type_TF_proteobact-type"/>
</dbReference>
<dbReference type="PANTHER" id="PTHR30537">
    <property type="entry name" value="HTH-TYPE TRANSCRIPTIONAL REGULATOR"/>
    <property type="match status" value="1"/>
</dbReference>
<evidence type="ECO:0000256" key="4">
    <source>
        <dbReference type="ARBA" id="ARBA00023163"/>
    </source>
</evidence>
<dbReference type="SUPFAM" id="SSF53850">
    <property type="entry name" value="Periplasmic binding protein-like II"/>
    <property type="match status" value="1"/>
</dbReference>
<dbReference type="PANTHER" id="PTHR30537:SF79">
    <property type="entry name" value="TRANSCRIPTIONAL REGULATOR-RELATED"/>
    <property type="match status" value="1"/>
</dbReference>
<accession>A0A6B2R2M3</accession>
<organism evidence="6">
    <name type="scientific">Sheuella amnicola</name>
    <dbReference type="NCBI Taxonomy" id="2707330"/>
    <lineage>
        <taxon>Bacteria</taxon>
        <taxon>Pseudomonadati</taxon>
        <taxon>Pseudomonadota</taxon>
        <taxon>Betaproteobacteria</taxon>
        <taxon>Burkholderiales</taxon>
        <taxon>Alcaligenaceae</taxon>
        <taxon>Sheuella</taxon>
    </lineage>
</organism>
<keyword evidence="4" id="KW-0804">Transcription</keyword>
<dbReference type="Pfam" id="PF00126">
    <property type="entry name" value="HTH_1"/>
    <property type="match status" value="1"/>
</dbReference>
<comment type="caution">
    <text evidence="6">The sequence shown here is derived from an EMBL/GenBank/DDBJ whole genome shotgun (WGS) entry which is preliminary data.</text>
</comment>
<feature type="domain" description="HTH lysR-type" evidence="5">
    <location>
        <begin position="4"/>
        <end position="61"/>
    </location>
</feature>
<gene>
    <name evidence="6" type="ORF">G3I67_13880</name>
</gene>
<dbReference type="InterPro" id="IPR005119">
    <property type="entry name" value="LysR_subst-bd"/>
</dbReference>
<dbReference type="CDD" id="cd08432">
    <property type="entry name" value="PBP2_GcdR_TrpI_HvrB_AmpR_like"/>
    <property type="match status" value="1"/>
</dbReference>